<proteinExistence type="predicted"/>
<reference evidence="3" key="1">
    <citation type="submission" date="2016-10" db="EMBL/GenBank/DDBJ databases">
        <authorList>
            <person name="Varghese N."/>
            <person name="Submissions S."/>
        </authorList>
    </citation>
    <scope>NUCLEOTIDE SEQUENCE [LARGE SCALE GENOMIC DNA]</scope>
    <source>
        <strain evidence="3">Gh-105</strain>
    </source>
</reference>
<evidence type="ECO:0000259" key="1">
    <source>
        <dbReference type="Pfam" id="PF24793"/>
    </source>
</evidence>
<dbReference type="Pfam" id="PF24793">
    <property type="entry name" value="GINT1_N"/>
    <property type="match status" value="1"/>
</dbReference>
<dbReference type="Gene3D" id="2.115.10.20">
    <property type="entry name" value="Glycosyl hydrolase domain, family 43"/>
    <property type="match status" value="1"/>
</dbReference>
<dbReference type="SUPFAM" id="SSF75005">
    <property type="entry name" value="Arabinanase/levansucrase/invertase"/>
    <property type="match status" value="1"/>
</dbReference>
<dbReference type="InterPro" id="IPR023296">
    <property type="entry name" value="Glyco_hydro_beta-prop_sf"/>
</dbReference>
<keyword evidence="3" id="KW-1185">Reference proteome</keyword>
<dbReference type="Proteomes" id="UP000199229">
    <property type="component" value="Unassembled WGS sequence"/>
</dbReference>
<dbReference type="AlphaFoldDB" id="A0A1I2T6F1"/>
<dbReference type="OrthoDB" id="3771157at2"/>
<name>A0A1I2T6F1_9HYPH</name>
<accession>A0A1I2T6F1</accession>
<organism evidence="2 3">
    <name type="scientific">Methylobacterium gossipiicola</name>
    <dbReference type="NCBI Taxonomy" id="582675"/>
    <lineage>
        <taxon>Bacteria</taxon>
        <taxon>Pseudomonadati</taxon>
        <taxon>Pseudomonadota</taxon>
        <taxon>Alphaproteobacteria</taxon>
        <taxon>Hyphomicrobiales</taxon>
        <taxon>Methylobacteriaceae</taxon>
        <taxon>Methylobacterium</taxon>
    </lineage>
</organism>
<dbReference type="InterPro" id="IPR056442">
    <property type="entry name" value="GINT1_N"/>
</dbReference>
<feature type="domain" description="Glucosamine inositolphosphorylceramide transferase 1 N-terminal" evidence="1">
    <location>
        <begin position="260"/>
        <end position="475"/>
    </location>
</feature>
<evidence type="ECO:0000313" key="3">
    <source>
        <dbReference type="Proteomes" id="UP000199229"/>
    </source>
</evidence>
<sequence>MRDGSTPSRIGLRLDGRRPRRWHLRLLEALARQPGRSLSVGRAPGPGGLPANADLLFAMEARLRRLPGDGPAASVPPSALAAYPDLAPTGLVLDLCGDVAPAPGRRVWRLTFDGACGEAGLLAALLAGRAPVAALMEGDRVVAAGRLGTESLTVRRMAFEDGLIRTVDLIRAALAGDEAGAPRLSADACPPPAAAGLSVAAVGARGVQMLARMVAARLHCLGYRTPHWRVGWRPLAGPDVVDLRRLPRGWRDLPDDGLRFYADPFPIEHDGRTILFVEEYPHATGRGLISAVAFGPDGPEGVPVPVLEAPHHLSYPFVFERDGAHWMIPESGGAGTVDLYRATAFPGGWVKVATLVAGVTASDATLLERDGRWWLFATVRDRDPEAPERAAQGAYSDALHLWSAPDFRGPWTPHRRNPVLVDFAAARPAGRIVARGGALIRPVQDCRRGYGEALSLARIDRLDDDGYAQTVETTLRAGPTFPGSRLHTLNRTGAFEFIDGSGSAPRHWPRRRRARTG</sequence>
<dbReference type="STRING" id="582675.SAMN05192565_106153"/>
<dbReference type="RefSeq" id="WP_091970389.1">
    <property type="nucleotide sequence ID" value="NZ_FOPM01000006.1"/>
</dbReference>
<protein>
    <recommendedName>
        <fullName evidence="1">Glucosamine inositolphosphorylceramide transferase 1 N-terminal domain-containing protein</fullName>
    </recommendedName>
</protein>
<gene>
    <name evidence="2" type="ORF">SAMN05192565_106153</name>
</gene>
<evidence type="ECO:0000313" key="2">
    <source>
        <dbReference type="EMBL" id="SFG60544.1"/>
    </source>
</evidence>
<dbReference type="EMBL" id="FOPM01000006">
    <property type="protein sequence ID" value="SFG60544.1"/>
    <property type="molecule type" value="Genomic_DNA"/>
</dbReference>